<evidence type="ECO:0000256" key="10">
    <source>
        <dbReference type="ARBA" id="ARBA00048521"/>
    </source>
</evidence>
<dbReference type="EC" id="1.2.1.84" evidence="15"/>
<evidence type="ECO:0000256" key="8">
    <source>
        <dbReference type="ARBA" id="ARBA00047934"/>
    </source>
</evidence>
<comment type="catalytic activity">
    <reaction evidence="13">
        <text>16-methylheptadecanoyl-CoA + 2 NADPH + 2 H(+) = 16-methylheptadecan-1-ol + 2 NADP(+) + CoA</text>
        <dbReference type="Rhea" id="RHEA:81763"/>
        <dbReference type="ChEBI" id="CHEBI:15378"/>
        <dbReference type="ChEBI" id="CHEBI:57287"/>
        <dbReference type="ChEBI" id="CHEBI:57783"/>
        <dbReference type="ChEBI" id="CHEBI:58349"/>
        <dbReference type="ChEBI" id="CHEBI:84911"/>
        <dbReference type="ChEBI" id="CHEBI:231998"/>
    </reaction>
    <physiologicalReaction direction="left-to-right" evidence="13">
        <dbReference type="Rhea" id="RHEA:81764"/>
    </physiologicalReaction>
</comment>
<dbReference type="PANTHER" id="PTHR11011">
    <property type="entry name" value="MALE STERILITY PROTEIN 2-RELATED"/>
    <property type="match status" value="1"/>
</dbReference>
<dbReference type="SUPFAM" id="SSF51735">
    <property type="entry name" value="NAD(P)-binding Rossmann-fold domains"/>
    <property type="match status" value="1"/>
</dbReference>
<evidence type="ECO:0000256" key="1">
    <source>
        <dbReference type="ARBA" id="ARBA00004549"/>
    </source>
</evidence>
<dbReference type="InterPro" id="IPR013120">
    <property type="entry name" value="FAR_NAD-bd"/>
</dbReference>
<reference evidence="18" key="1">
    <citation type="journal article" date="2017" name="Nat. Commun.">
        <title>The North American bullfrog draft genome provides insight into hormonal regulation of long noncoding RNA.</title>
        <authorList>
            <person name="Hammond S.A."/>
            <person name="Warren R.L."/>
            <person name="Vandervalk B.P."/>
            <person name="Kucuk E."/>
            <person name="Khan H."/>
            <person name="Gibb E.A."/>
            <person name="Pandoh P."/>
            <person name="Kirk H."/>
            <person name="Zhao Y."/>
            <person name="Jones M."/>
            <person name="Mungall A.J."/>
            <person name="Coope R."/>
            <person name="Pleasance S."/>
            <person name="Moore R.A."/>
            <person name="Holt R.A."/>
            <person name="Round J.M."/>
            <person name="Ohora S."/>
            <person name="Walle B.V."/>
            <person name="Veldhoen N."/>
            <person name="Helbing C.C."/>
            <person name="Birol I."/>
        </authorList>
    </citation>
    <scope>NUCLEOTIDE SEQUENCE [LARGE SCALE GENOMIC DNA]</scope>
</reference>
<evidence type="ECO:0000256" key="15">
    <source>
        <dbReference type="RuleBase" id="RU363097"/>
    </source>
</evidence>
<dbReference type="Gene3D" id="3.40.50.720">
    <property type="entry name" value="NAD(P)-binding Rossmann-like Domain"/>
    <property type="match status" value="1"/>
</dbReference>
<dbReference type="GO" id="GO:0080019">
    <property type="term" value="F:alcohol-forming very long-chain fatty acyl-CoA reductase activity"/>
    <property type="evidence" value="ECO:0007669"/>
    <property type="project" value="InterPro"/>
</dbReference>
<keyword evidence="15" id="KW-0560">Oxidoreductase</keyword>
<comment type="function">
    <text evidence="6">Catalyzes the reduction of saturated and unsaturated C16 or C18 fatty acyl-CoA to fatty alcohols. It plays an essential role in the production of ether lipids/plasmalogens which synthesis requires fatty alcohols. In parallel, it is also required for wax monoesters production since fatty alcohols also constitute a substrate for their synthesis.</text>
</comment>
<name>A0A2G9SAM2_AQUCT</name>
<keyword evidence="4" id="KW-0472">Membrane</keyword>
<comment type="catalytic activity">
    <reaction evidence="11">
        <text>a long-chain fatty acyl-CoA + 2 NADPH + 2 H(+) = a long-chain primary fatty alcohol + 2 NADP(+) + CoA</text>
        <dbReference type="Rhea" id="RHEA:52716"/>
        <dbReference type="ChEBI" id="CHEBI:15378"/>
        <dbReference type="ChEBI" id="CHEBI:57287"/>
        <dbReference type="ChEBI" id="CHEBI:57783"/>
        <dbReference type="ChEBI" id="CHEBI:58349"/>
        <dbReference type="ChEBI" id="CHEBI:77396"/>
        <dbReference type="ChEBI" id="CHEBI:83139"/>
        <dbReference type="EC" id="1.2.1.84"/>
    </reaction>
    <physiologicalReaction direction="left-to-right" evidence="11">
        <dbReference type="Rhea" id="RHEA:52717"/>
    </physiologicalReaction>
</comment>
<dbReference type="Pfam" id="PF07993">
    <property type="entry name" value="NAD_binding_4"/>
    <property type="match status" value="1"/>
</dbReference>
<keyword evidence="2" id="KW-0812">Transmembrane</keyword>
<dbReference type="GO" id="GO:0035336">
    <property type="term" value="P:long-chain fatty-acyl-CoA metabolic process"/>
    <property type="evidence" value="ECO:0007669"/>
    <property type="project" value="TreeGrafter"/>
</dbReference>
<keyword evidence="5" id="KW-0576">Peroxisome</keyword>
<evidence type="ECO:0000256" key="7">
    <source>
        <dbReference type="ARBA" id="ARBA00047362"/>
    </source>
</evidence>
<dbReference type="OrthoDB" id="429813at2759"/>
<comment type="catalytic activity">
    <reaction evidence="10">
        <text>hexadecanoyl-CoA + 2 NADPH + 2 H(+) = hexadecan-1-ol + 2 NADP(+) + CoA</text>
        <dbReference type="Rhea" id="RHEA:36315"/>
        <dbReference type="ChEBI" id="CHEBI:15378"/>
        <dbReference type="ChEBI" id="CHEBI:16125"/>
        <dbReference type="ChEBI" id="CHEBI:57287"/>
        <dbReference type="ChEBI" id="CHEBI:57379"/>
        <dbReference type="ChEBI" id="CHEBI:57783"/>
        <dbReference type="ChEBI" id="CHEBI:58349"/>
        <dbReference type="EC" id="1.2.1.84"/>
    </reaction>
    <physiologicalReaction direction="left-to-right" evidence="10">
        <dbReference type="Rhea" id="RHEA:36316"/>
    </physiologicalReaction>
</comment>
<keyword evidence="18" id="KW-1185">Reference proteome</keyword>
<evidence type="ECO:0000256" key="4">
    <source>
        <dbReference type="ARBA" id="ARBA00023136"/>
    </source>
</evidence>
<organism evidence="17 18">
    <name type="scientific">Aquarana catesbeiana</name>
    <name type="common">American bullfrog</name>
    <name type="synonym">Rana catesbeiana</name>
    <dbReference type="NCBI Taxonomy" id="8400"/>
    <lineage>
        <taxon>Eukaryota</taxon>
        <taxon>Metazoa</taxon>
        <taxon>Chordata</taxon>
        <taxon>Craniata</taxon>
        <taxon>Vertebrata</taxon>
        <taxon>Euteleostomi</taxon>
        <taxon>Amphibia</taxon>
        <taxon>Batrachia</taxon>
        <taxon>Anura</taxon>
        <taxon>Neobatrachia</taxon>
        <taxon>Ranoidea</taxon>
        <taxon>Ranidae</taxon>
        <taxon>Aquarana</taxon>
    </lineage>
</organism>
<dbReference type="EMBL" id="KV925549">
    <property type="protein sequence ID" value="PIO37219.1"/>
    <property type="molecule type" value="Genomic_DNA"/>
</dbReference>
<sequence>MEDGLVNDITPKLIGDRPNTYTYTKALAEYIVQQEGHKLNIAIVRPSIVGASWKEPFPGWIDNFNGPSGLFIAAGKGILRTMRASNNAVADLIPVDVVVNTTVAAAWYSGVNRIPCNFYFQEESSRTGLQTAQCKSNLQSPIISLLDCCKP</sequence>
<evidence type="ECO:0000256" key="13">
    <source>
        <dbReference type="ARBA" id="ARBA00049928"/>
    </source>
</evidence>
<comment type="subcellular location">
    <subcellularLocation>
        <location evidence="1">Peroxisome membrane</location>
        <topology evidence="1">Single-pass membrane protein</topology>
    </subcellularLocation>
</comment>
<dbReference type="InterPro" id="IPR026055">
    <property type="entry name" value="FAR"/>
</dbReference>
<accession>A0A2G9SAM2</accession>
<comment type="catalytic activity">
    <reaction evidence="9">
        <text>octadecanoyl-CoA + 2 NADPH + 2 H(+) = octadecan-1-ol + 2 NADP(+) + CoA</text>
        <dbReference type="Rhea" id="RHEA:36319"/>
        <dbReference type="ChEBI" id="CHEBI:15378"/>
        <dbReference type="ChEBI" id="CHEBI:32154"/>
        <dbReference type="ChEBI" id="CHEBI:57287"/>
        <dbReference type="ChEBI" id="CHEBI:57394"/>
        <dbReference type="ChEBI" id="CHEBI:57783"/>
        <dbReference type="ChEBI" id="CHEBI:58349"/>
        <dbReference type="EC" id="1.2.1.84"/>
    </reaction>
    <physiologicalReaction direction="left-to-right" evidence="9">
        <dbReference type="Rhea" id="RHEA:36320"/>
    </physiologicalReaction>
</comment>
<evidence type="ECO:0000256" key="5">
    <source>
        <dbReference type="ARBA" id="ARBA00023140"/>
    </source>
</evidence>
<feature type="domain" description="Thioester reductase (TE)" evidence="16">
    <location>
        <begin position="3"/>
        <end position="101"/>
    </location>
</feature>
<evidence type="ECO:0000256" key="11">
    <source>
        <dbReference type="ARBA" id="ARBA00049089"/>
    </source>
</evidence>
<keyword evidence="15" id="KW-0443">Lipid metabolism</keyword>
<protein>
    <recommendedName>
        <fullName evidence="15">Fatty acyl-CoA reductase</fullName>
        <ecNumber evidence="15">1.2.1.84</ecNumber>
    </recommendedName>
</protein>
<evidence type="ECO:0000256" key="3">
    <source>
        <dbReference type="ARBA" id="ARBA00022989"/>
    </source>
</evidence>
<keyword evidence="15" id="KW-0444">Lipid biosynthesis</keyword>
<evidence type="ECO:0000259" key="16">
    <source>
        <dbReference type="Pfam" id="PF07993"/>
    </source>
</evidence>
<evidence type="ECO:0000256" key="9">
    <source>
        <dbReference type="ARBA" id="ARBA00047991"/>
    </source>
</evidence>
<dbReference type="InterPro" id="IPR036291">
    <property type="entry name" value="NAD(P)-bd_dom_sf"/>
</dbReference>
<evidence type="ECO:0000256" key="6">
    <source>
        <dbReference type="ARBA" id="ARBA00045581"/>
    </source>
</evidence>
<gene>
    <name evidence="17" type="ORF">AB205_0088600</name>
</gene>
<dbReference type="GO" id="GO:0005778">
    <property type="term" value="C:peroxisomal membrane"/>
    <property type="evidence" value="ECO:0007669"/>
    <property type="project" value="UniProtKB-SubCell"/>
</dbReference>
<dbReference type="PANTHER" id="PTHR11011:SF119">
    <property type="entry name" value="FATTY ACYL-COA REDUCTASE 1"/>
    <property type="match status" value="1"/>
</dbReference>
<comment type="catalytic activity">
    <reaction evidence="14">
        <text>eicosanoyl-CoA + 2 NADPH + 2 H(+) = eicosan-1-ol + 2 NADP(+) + CoA</text>
        <dbReference type="Rhea" id="RHEA:81727"/>
        <dbReference type="ChEBI" id="CHEBI:15378"/>
        <dbReference type="ChEBI" id="CHEBI:57287"/>
        <dbReference type="ChEBI" id="CHEBI:57380"/>
        <dbReference type="ChEBI" id="CHEBI:57783"/>
        <dbReference type="ChEBI" id="CHEBI:58349"/>
        <dbReference type="ChEBI" id="CHEBI:75627"/>
    </reaction>
    <physiologicalReaction direction="left-to-right" evidence="14">
        <dbReference type="Rhea" id="RHEA:81728"/>
    </physiologicalReaction>
</comment>
<keyword evidence="15" id="KW-0521">NADP</keyword>
<evidence type="ECO:0000313" key="18">
    <source>
        <dbReference type="Proteomes" id="UP000228934"/>
    </source>
</evidence>
<comment type="catalytic activity">
    <reaction evidence="12">
        <text>18-methylnonadecanoyl-CoA + 2 NADPH + 2 H(+) = 18-methylnonadecan-1-ol + 2 NADP(+) + CoA</text>
        <dbReference type="Rhea" id="RHEA:81767"/>
        <dbReference type="ChEBI" id="CHEBI:15378"/>
        <dbReference type="ChEBI" id="CHEBI:57287"/>
        <dbReference type="ChEBI" id="CHEBI:57783"/>
        <dbReference type="ChEBI" id="CHEBI:58349"/>
        <dbReference type="ChEBI" id="CHEBI:84914"/>
        <dbReference type="ChEBI" id="CHEBI:231999"/>
    </reaction>
    <physiologicalReaction direction="left-to-right" evidence="12">
        <dbReference type="Rhea" id="RHEA:81768"/>
    </physiologicalReaction>
</comment>
<comment type="function">
    <text evidence="15">Catalyzes the reduction of fatty acyl-CoA to fatty alcohols.</text>
</comment>
<comment type="catalytic activity">
    <reaction evidence="8">
        <text>(9Z)-octadecenoyl-CoA + 2 NADPH + 2 H(+) = (9Z)-octadecen-1-ol + 2 NADP(+) + CoA</text>
        <dbReference type="Rhea" id="RHEA:36323"/>
        <dbReference type="ChEBI" id="CHEBI:15378"/>
        <dbReference type="ChEBI" id="CHEBI:57287"/>
        <dbReference type="ChEBI" id="CHEBI:57387"/>
        <dbReference type="ChEBI" id="CHEBI:57783"/>
        <dbReference type="ChEBI" id="CHEBI:58349"/>
        <dbReference type="ChEBI" id="CHEBI:73504"/>
    </reaction>
    <physiologicalReaction direction="left-to-right" evidence="8">
        <dbReference type="Rhea" id="RHEA:36324"/>
    </physiologicalReaction>
</comment>
<comment type="catalytic activity">
    <reaction evidence="7">
        <text>(9Z,12Z)-octadecadienoyl-CoA + 2 NADPH + 2 H(+) = (9Z,12Z)-octadecadien-1-ol + 2 NADP(+) + CoA</text>
        <dbReference type="Rhea" id="RHEA:36363"/>
        <dbReference type="ChEBI" id="CHEBI:15378"/>
        <dbReference type="ChEBI" id="CHEBI:57287"/>
        <dbReference type="ChEBI" id="CHEBI:57383"/>
        <dbReference type="ChEBI" id="CHEBI:57783"/>
        <dbReference type="ChEBI" id="CHEBI:58349"/>
        <dbReference type="ChEBI" id="CHEBI:73534"/>
    </reaction>
    <physiologicalReaction direction="left-to-right" evidence="7">
        <dbReference type="Rhea" id="RHEA:36364"/>
    </physiologicalReaction>
</comment>
<comment type="similarity">
    <text evidence="15">Belongs to the fatty acyl-CoA reductase family.</text>
</comment>
<evidence type="ECO:0000256" key="14">
    <source>
        <dbReference type="ARBA" id="ARBA00049930"/>
    </source>
</evidence>
<keyword evidence="3" id="KW-1133">Transmembrane helix</keyword>
<evidence type="ECO:0000256" key="2">
    <source>
        <dbReference type="ARBA" id="ARBA00022692"/>
    </source>
</evidence>
<evidence type="ECO:0000256" key="12">
    <source>
        <dbReference type="ARBA" id="ARBA00049865"/>
    </source>
</evidence>
<proteinExistence type="inferred from homology"/>
<dbReference type="GO" id="GO:0102965">
    <property type="term" value="F:alcohol-forming long-chain fatty acyl-CoA reductase activity"/>
    <property type="evidence" value="ECO:0007669"/>
    <property type="project" value="UniProtKB-EC"/>
</dbReference>
<dbReference type="Proteomes" id="UP000228934">
    <property type="component" value="Unassembled WGS sequence"/>
</dbReference>
<dbReference type="AlphaFoldDB" id="A0A2G9SAM2"/>
<evidence type="ECO:0000313" key="17">
    <source>
        <dbReference type="EMBL" id="PIO37219.1"/>
    </source>
</evidence>